<dbReference type="InterPro" id="IPR038538">
    <property type="entry name" value="MTERF_sf"/>
</dbReference>
<dbReference type="GO" id="GO:0006390">
    <property type="term" value="P:mitochondrial transcription"/>
    <property type="evidence" value="ECO:0007669"/>
    <property type="project" value="TreeGrafter"/>
</dbReference>
<name>A0A1I8I6S4_9PLAT</name>
<dbReference type="GO" id="GO:0061668">
    <property type="term" value="P:mitochondrial ribosome assembly"/>
    <property type="evidence" value="ECO:0007669"/>
    <property type="project" value="TreeGrafter"/>
</dbReference>
<evidence type="ECO:0000256" key="2">
    <source>
        <dbReference type="ARBA" id="ARBA00022946"/>
    </source>
</evidence>
<proteinExistence type="inferred from homology"/>
<organism evidence="3 4">
    <name type="scientific">Macrostomum lignano</name>
    <dbReference type="NCBI Taxonomy" id="282301"/>
    <lineage>
        <taxon>Eukaryota</taxon>
        <taxon>Metazoa</taxon>
        <taxon>Spiralia</taxon>
        <taxon>Lophotrochozoa</taxon>
        <taxon>Platyhelminthes</taxon>
        <taxon>Rhabditophora</taxon>
        <taxon>Macrostomorpha</taxon>
        <taxon>Macrostomida</taxon>
        <taxon>Macrostomidae</taxon>
        <taxon>Macrostomum</taxon>
    </lineage>
</organism>
<dbReference type="WBParaSite" id="maker-uti_cns_0010404-snap-gene-0.4-mRNA-1">
    <property type="protein sequence ID" value="maker-uti_cns_0010404-snap-gene-0.4-mRNA-1"/>
    <property type="gene ID" value="maker-uti_cns_0010404-snap-gene-0.4"/>
</dbReference>
<keyword evidence="2" id="KW-0809">Transit peptide</keyword>
<dbReference type="InterPro" id="IPR003690">
    <property type="entry name" value="MTERF"/>
</dbReference>
<reference evidence="4" key="1">
    <citation type="submission" date="2016-11" db="UniProtKB">
        <authorList>
            <consortium name="WormBaseParasite"/>
        </authorList>
    </citation>
    <scope>IDENTIFICATION</scope>
</reference>
<dbReference type="Proteomes" id="UP000095280">
    <property type="component" value="Unplaced"/>
</dbReference>
<evidence type="ECO:0000313" key="3">
    <source>
        <dbReference type="Proteomes" id="UP000095280"/>
    </source>
</evidence>
<evidence type="ECO:0000313" key="4">
    <source>
        <dbReference type="WBParaSite" id="maker-uti_cns_0010404-snap-gene-0.4-mRNA-1"/>
    </source>
</evidence>
<dbReference type="SMART" id="SM00733">
    <property type="entry name" value="Mterf"/>
    <property type="match status" value="4"/>
</dbReference>
<dbReference type="PANTHER" id="PTHR13068">
    <property type="entry name" value="CGI-12 PROTEIN-RELATED"/>
    <property type="match status" value="1"/>
</dbReference>
<dbReference type="Gene3D" id="1.25.70.10">
    <property type="entry name" value="Transcription termination factor 3, mitochondrial"/>
    <property type="match status" value="1"/>
</dbReference>
<dbReference type="GO" id="GO:0005739">
    <property type="term" value="C:mitochondrion"/>
    <property type="evidence" value="ECO:0007669"/>
    <property type="project" value="TreeGrafter"/>
</dbReference>
<dbReference type="PANTHER" id="PTHR13068:SF112">
    <property type="entry name" value="TRANSCRIPTION TERMINATION FACTOR 3, MITOCHONDRIAL"/>
    <property type="match status" value="1"/>
</dbReference>
<comment type="similarity">
    <text evidence="1">Belongs to the mTERF family.</text>
</comment>
<dbReference type="AlphaFoldDB" id="A0A1I8I6S4"/>
<protein>
    <submittedName>
        <fullName evidence="4">mTERF domain-containing protein 1, mitochondrial</fullName>
    </submittedName>
</protein>
<accession>A0A1I8I6S4</accession>
<evidence type="ECO:0000256" key="1">
    <source>
        <dbReference type="ARBA" id="ARBA00007692"/>
    </source>
</evidence>
<keyword evidence="3" id="KW-1185">Reference proteome</keyword>
<sequence length="355" mass="38656">LIFAQHPPALYRASLLHLAPRSAQGSLQLFIRRFCSLISDKSAGSDEASVDSVATAAAAVSLDKVASSLASTSTVALSASGRAQTLADLANSSSTLSQLMSMGVDLSRAERCPGAAPLLLSLDYETEFKPRFQLLLEFGCLPREAADIVSAFPSLLATPLPVIRDRLDYFQRAGFVRAPEMLSRQPTILSMSPESVDSRLARLQRLYLFSNAQLVSASTECPKIITFPMEHLAGVRTCLVKGLQLGATAARKMAVLHPPLMVSEQTRLYRNFALLTSVYKLHPDLIASNPLVLVKQPQRVAARLKFLTELNRAQFDPQLPLYTSLTKAVTGSDAEFCNRVADCSPARYRAFLKTL</sequence>
<dbReference type="GO" id="GO:0003676">
    <property type="term" value="F:nucleic acid binding"/>
    <property type="evidence" value="ECO:0007669"/>
    <property type="project" value="InterPro"/>
</dbReference>